<dbReference type="EMBL" id="CM046131">
    <property type="protein sequence ID" value="KAI8430040.1"/>
    <property type="molecule type" value="Genomic_DNA"/>
</dbReference>
<comment type="caution">
    <text evidence="1">The sequence shown here is derived from an EMBL/GenBank/DDBJ whole genome shotgun (WGS) entry which is preliminary data.</text>
</comment>
<reference evidence="1 2" key="1">
    <citation type="journal article" date="2022" name="Genome Biol. Evol.">
        <title>The Spruce Budworm Genome: Reconstructing the Evolutionary History of Antifreeze Proteins.</title>
        <authorList>
            <person name="Beliveau C."/>
            <person name="Gagne P."/>
            <person name="Picq S."/>
            <person name="Vernygora O."/>
            <person name="Keeling C.I."/>
            <person name="Pinkney K."/>
            <person name="Doucet D."/>
            <person name="Wen F."/>
            <person name="Johnston J.S."/>
            <person name="Maaroufi H."/>
            <person name="Boyle B."/>
            <person name="Laroche J."/>
            <person name="Dewar K."/>
            <person name="Juretic N."/>
            <person name="Blackburn G."/>
            <person name="Nisole A."/>
            <person name="Brunet B."/>
            <person name="Brandao M."/>
            <person name="Lumley L."/>
            <person name="Duan J."/>
            <person name="Quan G."/>
            <person name="Lucarotti C.J."/>
            <person name="Roe A.D."/>
            <person name="Sperling F.A.H."/>
            <person name="Levesque R.C."/>
            <person name="Cusson M."/>
        </authorList>
    </citation>
    <scope>NUCLEOTIDE SEQUENCE [LARGE SCALE GENOMIC DNA]</scope>
    <source>
        <strain evidence="1">Glfc:IPQL:Cfum</strain>
    </source>
</reference>
<keyword evidence="2" id="KW-1185">Reference proteome</keyword>
<evidence type="ECO:0000313" key="1">
    <source>
        <dbReference type="EMBL" id="KAI8430040.1"/>
    </source>
</evidence>
<accession>A0ACC0K1I0</accession>
<sequence>MGTLPHIAGLTNKNIFLVEFKEPYVERNLRDETTTNIRSIIFSTKGGYLAYRTDKRAEVIKCADWSVAASIEGNIKDMLFSPLDNYFTVWEMFIATKELPQGKPNLHVFDIAKGKIIASFTQKNQTGWEPKWSQDEKLFAIQAGNRVLVYEDGNLERFTHTINAEKLHCFSIAPSTTPAYYFSIFALGKSGQPSVWRVLQYPNFELDKALVSRTCFQADKAKFYWNRRGTNILTLTQTDVDKTGGSYYGKQSLSYGDVKGNAGNMVFNKEGPVHALAWNPGNWNEWLAVYGHAPAKATLFNAKCDPLFEFGTGSWNTIYYPPEGTHILFKYPPQNLNSCAHVLLGGFGNIATGHIEVWDIRGYKRLGKCAAPDTTALQWDPRGECFLTATTYPRLTVGNGYKIWHYTGALMHKRECTDKEVLLAINWQPGTFPKSELSRAAPRGIEQAVIAPTGAYRPPGARNKPSTFTFHEHEKPHRPGENANAAPSKQAIKQKEKREARKARKAEERATGDTSPPAPAPPRSAFVSTGDPEKDKKIKNINKKLSDIEKLKQLKAAGKALEINQKAKIEGEAALLKELEQLRL</sequence>
<name>A0ACC0K1I0_CHOFU</name>
<protein>
    <submittedName>
        <fullName evidence="1">Uncharacterized protein</fullName>
    </submittedName>
</protein>
<dbReference type="Proteomes" id="UP001064048">
    <property type="component" value="Chromosome Z"/>
</dbReference>
<organism evidence="1 2">
    <name type="scientific">Choristoneura fumiferana</name>
    <name type="common">Spruce budworm moth</name>
    <name type="synonym">Archips fumiferana</name>
    <dbReference type="NCBI Taxonomy" id="7141"/>
    <lineage>
        <taxon>Eukaryota</taxon>
        <taxon>Metazoa</taxon>
        <taxon>Ecdysozoa</taxon>
        <taxon>Arthropoda</taxon>
        <taxon>Hexapoda</taxon>
        <taxon>Insecta</taxon>
        <taxon>Pterygota</taxon>
        <taxon>Neoptera</taxon>
        <taxon>Endopterygota</taxon>
        <taxon>Lepidoptera</taxon>
        <taxon>Glossata</taxon>
        <taxon>Ditrysia</taxon>
        <taxon>Tortricoidea</taxon>
        <taxon>Tortricidae</taxon>
        <taxon>Tortricinae</taxon>
        <taxon>Choristoneura</taxon>
    </lineage>
</organism>
<proteinExistence type="predicted"/>
<gene>
    <name evidence="1" type="ORF">MSG28_000475</name>
</gene>
<evidence type="ECO:0000313" key="2">
    <source>
        <dbReference type="Proteomes" id="UP001064048"/>
    </source>
</evidence>